<dbReference type="STRING" id="95161.SAMN05660874_03311"/>
<gene>
    <name evidence="2" type="ORF">SAMN05660874_03311</name>
</gene>
<dbReference type="Proteomes" id="UP000198852">
    <property type="component" value="Unassembled WGS sequence"/>
</dbReference>
<name>A0A1I6SQG4_9PSEU</name>
<sequence>MDPRGREGFDETSQRVPRVPPREADEVRFACGEIRGRPGVCDTWWVDLRYGQYLVQVQSTDVPAEDPSVPPWLDQLVAGVDAEFAEVVPRP</sequence>
<keyword evidence="3" id="KW-1185">Reference proteome</keyword>
<evidence type="ECO:0000313" key="3">
    <source>
        <dbReference type="Proteomes" id="UP000198852"/>
    </source>
</evidence>
<evidence type="ECO:0000256" key="1">
    <source>
        <dbReference type="SAM" id="MobiDB-lite"/>
    </source>
</evidence>
<dbReference type="RefSeq" id="WP_093418626.1">
    <property type="nucleotide sequence ID" value="NZ_FOZX01000005.1"/>
</dbReference>
<protein>
    <submittedName>
        <fullName evidence="2">Uncharacterized protein</fullName>
    </submittedName>
</protein>
<dbReference type="OrthoDB" id="9843051at2"/>
<evidence type="ECO:0000313" key="2">
    <source>
        <dbReference type="EMBL" id="SFS79129.1"/>
    </source>
</evidence>
<dbReference type="EMBL" id="FOZX01000005">
    <property type="protein sequence ID" value="SFS79129.1"/>
    <property type="molecule type" value="Genomic_DNA"/>
</dbReference>
<reference evidence="3" key="1">
    <citation type="submission" date="2016-10" db="EMBL/GenBank/DDBJ databases">
        <authorList>
            <person name="Varghese N."/>
            <person name="Submissions S."/>
        </authorList>
    </citation>
    <scope>NUCLEOTIDE SEQUENCE [LARGE SCALE GENOMIC DNA]</scope>
    <source>
        <strain evidence="3">DSM 44771</strain>
    </source>
</reference>
<feature type="compositionally biased region" description="Basic and acidic residues" evidence="1">
    <location>
        <begin position="1"/>
        <end position="13"/>
    </location>
</feature>
<organism evidence="2 3">
    <name type="scientific">Saccharopolyspora flava</name>
    <dbReference type="NCBI Taxonomy" id="95161"/>
    <lineage>
        <taxon>Bacteria</taxon>
        <taxon>Bacillati</taxon>
        <taxon>Actinomycetota</taxon>
        <taxon>Actinomycetes</taxon>
        <taxon>Pseudonocardiales</taxon>
        <taxon>Pseudonocardiaceae</taxon>
        <taxon>Saccharopolyspora</taxon>
    </lineage>
</organism>
<proteinExistence type="predicted"/>
<dbReference type="AlphaFoldDB" id="A0A1I6SQG4"/>
<feature type="region of interest" description="Disordered" evidence="1">
    <location>
        <begin position="1"/>
        <end position="22"/>
    </location>
</feature>
<accession>A0A1I6SQG4</accession>